<sequence>MSPDQGPEALEQSIGPNYTSPDSSHTTRAESAPPQSPFPPSYVAIHLTYLWHRRTSSAHPPLYSPTTTPQPSPPFSAISSRPPPPHPLAQTTSPPPLQSPSSSPPPSIPPLYHNHKPSAMF</sequence>
<feature type="compositionally biased region" description="Polar residues" evidence="1">
    <location>
        <begin position="14"/>
        <end position="26"/>
    </location>
</feature>
<accession>A0ABD0V9A8</accession>
<proteinExistence type="predicted"/>
<dbReference type="EMBL" id="JANQDX010000007">
    <property type="protein sequence ID" value="KAL0921644.1"/>
    <property type="molecule type" value="Genomic_DNA"/>
</dbReference>
<reference evidence="2 3" key="1">
    <citation type="journal article" date="2024" name="Plant Biotechnol. J.">
        <title>Dendrobium thyrsiflorum genome and its molecular insights into genes involved in important horticultural traits.</title>
        <authorList>
            <person name="Chen B."/>
            <person name="Wang J.Y."/>
            <person name="Zheng P.J."/>
            <person name="Li K.L."/>
            <person name="Liang Y.M."/>
            <person name="Chen X.F."/>
            <person name="Zhang C."/>
            <person name="Zhao X."/>
            <person name="He X."/>
            <person name="Zhang G.Q."/>
            <person name="Liu Z.J."/>
            <person name="Xu Q."/>
        </authorList>
    </citation>
    <scope>NUCLEOTIDE SEQUENCE [LARGE SCALE GENOMIC DNA]</scope>
    <source>
        <strain evidence="2">GZMU011</strain>
    </source>
</reference>
<gene>
    <name evidence="2" type="ORF">M5K25_008738</name>
</gene>
<feature type="region of interest" description="Disordered" evidence="1">
    <location>
        <begin position="57"/>
        <end position="121"/>
    </location>
</feature>
<evidence type="ECO:0000313" key="3">
    <source>
        <dbReference type="Proteomes" id="UP001552299"/>
    </source>
</evidence>
<name>A0ABD0V9A8_DENTH</name>
<organism evidence="2 3">
    <name type="scientific">Dendrobium thyrsiflorum</name>
    <name type="common">Pinecone-like raceme dendrobium</name>
    <name type="synonym">Orchid</name>
    <dbReference type="NCBI Taxonomy" id="117978"/>
    <lineage>
        <taxon>Eukaryota</taxon>
        <taxon>Viridiplantae</taxon>
        <taxon>Streptophyta</taxon>
        <taxon>Embryophyta</taxon>
        <taxon>Tracheophyta</taxon>
        <taxon>Spermatophyta</taxon>
        <taxon>Magnoliopsida</taxon>
        <taxon>Liliopsida</taxon>
        <taxon>Asparagales</taxon>
        <taxon>Orchidaceae</taxon>
        <taxon>Epidendroideae</taxon>
        <taxon>Malaxideae</taxon>
        <taxon>Dendrobiinae</taxon>
        <taxon>Dendrobium</taxon>
    </lineage>
</organism>
<dbReference type="Proteomes" id="UP001552299">
    <property type="component" value="Unassembled WGS sequence"/>
</dbReference>
<keyword evidence="3" id="KW-1185">Reference proteome</keyword>
<dbReference type="AlphaFoldDB" id="A0ABD0V9A8"/>
<evidence type="ECO:0000256" key="1">
    <source>
        <dbReference type="SAM" id="MobiDB-lite"/>
    </source>
</evidence>
<feature type="region of interest" description="Disordered" evidence="1">
    <location>
        <begin position="1"/>
        <end position="39"/>
    </location>
</feature>
<feature type="compositionally biased region" description="Pro residues" evidence="1">
    <location>
        <begin position="81"/>
        <end position="109"/>
    </location>
</feature>
<protein>
    <submittedName>
        <fullName evidence="2">Uncharacterized protein</fullName>
    </submittedName>
</protein>
<evidence type="ECO:0000313" key="2">
    <source>
        <dbReference type="EMBL" id="KAL0921644.1"/>
    </source>
</evidence>
<comment type="caution">
    <text evidence="2">The sequence shown here is derived from an EMBL/GenBank/DDBJ whole genome shotgun (WGS) entry which is preliminary data.</text>
</comment>